<evidence type="ECO:0000256" key="11">
    <source>
        <dbReference type="PROSITE-ProRule" id="PRU00552"/>
    </source>
</evidence>
<dbReference type="KEGG" id="pbor:BSF38_01326"/>
<dbReference type="PROSITE" id="PS51194">
    <property type="entry name" value="HELICASE_CTER"/>
    <property type="match status" value="1"/>
</dbReference>
<evidence type="ECO:0000256" key="8">
    <source>
        <dbReference type="ARBA" id="ARBA00038437"/>
    </source>
</evidence>
<name>A0A1U7CLS4_9BACT</name>
<dbReference type="GO" id="GO:0003676">
    <property type="term" value="F:nucleic acid binding"/>
    <property type="evidence" value="ECO:0007669"/>
    <property type="project" value="InterPro"/>
</dbReference>
<keyword evidence="18" id="KW-1185">Reference proteome</keyword>
<evidence type="ECO:0000256" key="9">
    <source>
        <dbReference type="ARBA" id="ARBA00047984"/>
    </source>
</evidence>
<dbReference type="InterPro" id="IPR005580">
    <property type="entry name" value="DbpA/CsdA_RNA-bd_dom"/>
</dbReference>
<dbReference type="InterPro" id="IPR044742">
    <property type="entry name" value="DEAD/DEAH_RhlB"/>
</dbReference>
<dbReference type="InterPro" id="IPR027417">
    <property type="entry name" value="P-loop_NTPase"/>
</dbReference>
<dbReference type="GO" id="GO:0009266">
    <property type="term" value="P:response to temperature stimulus"/>
    <property type="evidence" value="ECO:0007669"/>
    <property type="project" value="UniProtKB-ARBA"/>
</dbReference>
<feature type="compositionally biased region" description="Basic and acidic residues" evidence="13">
    <location>
        <begin position="478"/>
        <end position="493"/>
    </location>
</feature>
<gene>
    <name evidence="17" type="primary">cshA_1</name>
    <name evidence="17" type="ORF">BSF38_01326</name>
</gene>
<accession>A0A1U7CLS4</accession>
<evidence type="ECO:0000256" key="12">
    <source>
        <dbReference type="RuleBase" id="RU000492"/>
    </source>
</evidence>
<dbReference type="CDD" id="cd18787">
    <property type="entry name" value="SF2_C_DEAD"/>
    <property type="match status" value="1"/>
</dbReference>
<dbReference type="InterPro" id="IPR050079">
    <property type="entry name" value="DEAD_box_RNA_helicase"/>
</dbReference>
<dbReference type="AlphaFoldDB" id="A0A1U7CLS4"/>
<dbReference type="PROSITE" id="PS51195">
    <property type="entry name" value="Q_MOTIF"/>
    <property type="match status" value="1"/>
</dbReference>
<evidence type="ECO:0000256" key="2">
    <source>
        <dbReference type="ARBA" id="ARBA00022490"/>
    </source>
</evidence>
<dbReference type="Pfam" id="PF00271">
    <property type="entry name" value="Helicase_C"/>
    <property type="match status" value="1"/>
</dbReference>
<dbReference type="PANTHER" id="PTHR47959:SF13">
    <property type="entry name" value="ATP-DEPENDENT RNA HELICASE RHLE"/>
    <property type="match status" value="1"/>
</dbReference>
<dbReference type="InterPro" id="IPR001650">
    <property type="entry name" value="Helicase_C-like"/>
</dbReference>
<dbReference type="GO" id="GO:0005829">
    <property type="term" value="C:cytosol"/>
    <property type="evidence" value="ECO:0007669"/>
    <property type="project" value="TreeGrafter"/>
</dbReference>
<evidence type="ECO:0000256" key="13">
    <source>
        <dbReference type="SAM" id="MobiDB-lite"/>
    </source>
</evidence>
<evidence type="ECO:0000256" key="10">
    <source>
        <dbReference type="ARBA" id="ARBA00074363"/>
    </source>
</evidence>
<evidence type="ECO:0000256" key="1">
    <source>
        <dbReference type="ARBA" id="ARBA00012552"/>
    </source>
</evidence>
<proteinExistence type="inferred from homology"/>
<comment type="catalytic activity">
    <reaction evidence="9">
        <text>ATP + H2O = ADP + phosphate + H(+)</text>
        <dbReference type="Rhea" id="RHEA:13065"/>
        <dbReference type="ChEBI" id="CHEBI:15377"/>
        <dbReference type="ChEBI" id="CHEBI:15378"/>
        <dbReference type="ChEBI" id="CHEBI:30616"/>
        <dbReference type="ChEBI" id="CHEBI:43474"/>
        <dbReference type="ChEBI" id="CHEBI:456216"/>
        <dbReference type="EC" id="3.6.4.13"/>
    </reaction>
</comment>
<dbReference type="CDD" id="cd12252">
    <property type="entry name" value="RRM_DbpA"/>
    <property type="match status" value="1"/>
</dbReference>
<dbReference type="InterPro" id="IPR011545">
    <property type="entry name" value="DEAD/DEAH_box_helicase_dom"/>
</dbReference>
<dbReference type="FunFam" id="3.40.50.300:FF:000108">
    <property type="entry name" value="ATP-dependent RNA helicase RhlE"/>
    <property type="match status" value="1"/>
</dbReference>
<dbReference type="PROSITE" id="PS00039">
    <property type="entry name" value="DEAD_ATP_HELICASE"/>
    <property type="match status" value="1"/>
</dbReference>
<dbReference type="PANTHER" id="PTHR47959">
    <property type="entry name" value="ATP-DEPENDENT RNA HELICASE RHLE-RELATED"/>
    <property type="match status" value="1"/>
</dbReference>
<evidence type="ECO:0000259" key="16">
    <source>
        <dbReference type="PROSITE" id="PS51195"/>
    </source>
</evidence>
<evidence type="ECO:0000259" key="15">
    <source>
        <dbReference type="PROSITE" id="PS51194"/>
    </source>
</evidence>
<feature type="compositionally biased region" description="Basic and acidic residues" evidence="13">
    <location>
        <begin position="456"/>
        <end position="467"/>
    </location>
</feature>
<sequence>MAERGSKKAALPGFSSLGLDARLVEALTGLGYEEPSPIQREAIPPLLTGKDLVGQAATGTGKTAAFALPLLHRLSLEDKKHAKPYALVLVPTRELAMQVAEAVHRYGRPIGAVVIPVYGGQAYGPQIRALDRGADVVIATPGRALDLIKRKTLRLEGVQIVILDEADEMLDMGFAEDIESILSDTPKQRQTILFSATLPPRIAAIARKHLTDPLKIQIQPEPSAAGTVPLVRQTAYIVPRGHKLATLGRVLDIENPTSAIVFCRRRNEVDELAETLNARGYRAEGLHGGMTQEQRNRVMKKFRSETADLLIATDVAARGLDIQQLSHVINFDVPVEAESYVHRIGRVGRAGREGIAITLAEPREHRQLRSIEHATGQKILIEKIPTVADLRARRLELTRASIRESIVAGDLERYRVVVESLAGEFDVMDVAMGAVKLLHQANGSEDQDAEDIPDVEVQRDRPFRDSRGGGSRQAPARGPRERRPPGGEDRGQGDRGGGMMTRLFVGAGRAAGVRPQDLVGAITGEAGLTGRQVGDIDIADRFSLVEVPEDLAETVITALRNTRIKGRSVTVRRERAQD</sequence>
<evidence type="ECO:0000313" key="18">
    <source>
        <dbReference type="Proteomes" id="UP000186309"/>
    </source>
</evidence>
<dbReference type="SMART" id="SM00490">
    <property type="entry name" value="HELICc"/>
    <property type="match status" value="1"/>
</dbReference>
<dbReference type="GO" id="GO:0005524">
    <property type="term" value="F:ATP binding"/>
    <property type="evidence" value="ECO:0007669"/>
    <property type="project" value="UniProtKB-KW"/>
</dbReference>
<dbReference type="EC" id="3.6.4.13" evidence="1"/>
<dbReference type="GO" id="GO:0016887">
    <property type="term" value="F:ATP hydrolysis activity"/>
    <property type="evidence" value="ECO:0007669"/>
    <property type="project" value="RHEA"/>
</dbReference>
<evidence type="ECO:0000256" key="3">
    <source>
        <dbReference type="ARBA" id="ARBA00022741"/>
    </source>
</evidence>
<keyword evidence="7" id="KW-0346">Stress response</keyword>
<feature type="short sequence motif" description="Q motif" evidence="11">
    <location>
        <begin position="12"/>
        <end position="40"/>
    </location>
</feature>
<keyword evidence="5 12" id="KW-0347">Helicase</keyword>
<feature type="domain" description="Helicase ATP-binding" evidence="14">
    <location>
        <begin position="43"/>
        <end position="216"/>
    </location>
</feature>
<keyword evidence="6 12" id="KW-0067">ATP-binding</keyword>
<dbReference type="OrthoDB" id="9805696at2"/>
<dbReference type="Pfam" id="PF25399">
    <property type="entry name" value="DeaD_dimer"/>
    <property type="match status" value="1"/>
</dbReference>
<evidence type="ECO:0000256" key="5">
    <source>
        <dbReference type="ARBA" id="ARBA00022806"/>
    </source>
</evidence>
<evidence type="ECO:0000256" key="6">
    <source>
        <dbReference type="ARBA" id="ARBA00022840"/>
    </source>
</evidence>
<feature type="domain" description="Helicase C-terminal" evidence="15">
    <location>
        <begin position="246"/>
        <end position="391"/>
    </location>
</feature>
<organism evidence="17 18">
    <name type="scientific">Paludisphaera borealis</name>
    <dbReference type="NCBI Taxonomy" id="1387353"/>
    <lineage>
        <taxon>Bacteria</taxon>
        <taxon>Pseudomonadati</taxon>
        <taxon>Planctomycetota</taxon>
        <taxon>Planctomycetia</taxon>
        <taxon>Isosphaerales</taxon>
        <taxon>Isosphaeraceae</taxon>
        <taxon>Paludisphaera</taxon>
    </lineage>
</organism>
<dbReference type="InterPro" id="IPR014014">
    <property type="entry name" value="RNA_helicase_DEAD_Q_motif"/>
</dbReference>
<dbReference type="PROSITE" id="PS51192">
    <property type="entry name" value="HELICASE_ATP_BIND_1"/>
    <property type="match status" value="1"/>
</dbReference>
<evidence type="ECO:0000256" key="4">
    <source>
        <dbReference type="ARBA" id="ARBA00022801"/>
    </source>
</evidence>
<dbReference type="InterPro" id="IPR000629">
    <property type="entry name" value="RNA-helicase_DEAD-box_CS"/>
</dbReference>
<feature type="region of interest" description="Disordered" evidence="13">
    <location>
        <begin position="442"/>
        <end position="500"/>
    </location>
</feature>
<dbReference type="SMART" id="SM00487">
    <property type="entry name" value="DEXDc"/>
    <property type="match status" value="1"/>
</dbReference>
<dbReference type="CDD" id="cd00268">
    <property type="entry name" value="DEADc"/>
    <property type="match status" value="1"/>
</dbReference>
<evidence type="ECO:0000313" key="17">
    <source>
        <dbReference type="EMBL" id="APW59867.1"/>
    </source>
</evidence>
<dbReference type="EMBL" id="CP019082">
    <property type="protein sequence ID" value="APW59867.1"/>
    <property type="molecule type" value="Genomic_DNA"/>
</dbReference>
<dbReference type="InterPro" id="IPR014001">
    <property type="entry name" value="Helicase_ATP-bd"/>
</dbReference>
<feature type="domain" description="DEAD-box RNA helicase Q" evidence="16">
    <location>
        <begin position="12"/>
        <end position="40"/>
    </location>
</feature>
<dbReference type="Gene3D" id="3.30.70.330">
    <property type="match status" value="1"/>
</dbReference>
<dbReference type="GO" id="GO:0042255">
    <property type="term" value="P:ribosome assembly"/>
    <property type="evidence" value="ECO:0007669"/>
    <property type="project" value="UniProtKB-ARBA"/>
</dbReference>
<dbReference type="GO" id="GO:0003724">
    <property type="term" value="F:RNA helicase activity"/>
    <property type="evidence" value="ECO:0007669"/>
    <property type="project" value="UniProtKB-EC"/>
</dbReference>
<keyword evidence="4 12" id="KW-0378">Hydrolase</keyword>
<dbReference type="Proteomes" id="UP000186309">
    <property type="component" value="Chromosome"/>
</dbReference>
<protein>
    <recommendedName>
        <fullName evidence="10">DEAD-box ATP-dependent RNA helicase RhpA</fullName>
        <ecNumber evidence="1">3.6.4.13</ecNumber>
    </recommendedName>
</protein>
<dbReference type="Pfam" id="PF00270">
    <property type="entry name" value="DEAD"/>
    <property type="match status" value="1"/>
</dbReference>
<dbReference type="STRING" id="1387353.BSF38_01326"/>
<feature type="compositionally biased region" description="Acidic residues" evidence="13">
    <location>
        <begin position="445"/>
        <end position="454"/>
    </location>
</feature>
<evidence type="ECO:0000256" key="7">
    <source>
        <dbReference type="ARBA" id="ARBA00023016"/>
    </source>
</evidence>
<dbReference type="InterPro" id="IPR012677">
    <property type="entry name" value="Nucleotide-bd_a/b_plait_sf"/>
</dbReference>
<dbReference type="Gene3D" id="3.40.50.300">
    <property type="entry name" value="P-loop containing nucleotide triphosphate hydrolases"/>
    <property type="match status" value="2"/>
</dbReference>
<dbReference type="Pfam" id="PF03880">
    <property type="entry name" value="DbpA"/>
    <property type="match status" value="1"/>
</dbReference>
<keyword evidence="3 12" id="KW-0547">Nucleotide-binding</keyword>
<reference evidence="18" key="1">
    <citation type="submission" date="2016-12" db="EMBL/GenBank/DDBJ databases">
        <title>Comparative genomics of four Isosphaeraceae planctomycetes: a common pool of plasmids and glycoside hydrolase genes.</title>
        <authorList>
            <person name="Ivanova A."/>
        </authorList>
    </citation>
    <scope>NUCLEOTIDE SEQUENCE [LARGE SCALE GENOMIC DNA]</scope>
    <source>
        <strain evidence="18">PX4</strain>
    </source>
</reference>
<comment type="similarity">
    <text evidence="8 12">Belongs to the DEAD box helicase family.</text>
</comment>
<evidence type="ECO:0000259" key="14">
    <source>
        <dbReference type="PROSITE" id="PS51192"/>
    </source>
</evidence>
<dbReference type="InterPro" id="IPR057325">
    <property type="entry name" value="DeaD_dimer"/>
</dbReference>
<dbReference type="SUPFAM" id="SSF52540">
    <property type="entry name" value="P-loop containing nucleoside triphosphate hydrolases"/>
    <property type="match status" value="1"/>
</dbReference>
<dbReference type="RefSeq" id="WP_076350643.1">
    <property type="nucleotide sequence ID" value="NZ_CP019082.1"/>
</dbReference>
<keyword evidence="2" id="KW-0963">Cytoplasm</keyword>